<dbReference type="eggNOG" id="COG3860">
    <property type="taxonomic scope" value="Bacteria"/>
</dbReference>
<name>F2JMX2_CELLD</name>
<dbReference type="AlphaFoldDB" id="F2JMX2"/>
<organism evidence="2 3">
    <name type="scientific">Cellulosilyticum lentocellum (strain ATCC 49066 / DSM 5427 / NCIMB 11756 / RHM5)</name>
    <name type="common">Clostridium lentocellum</name>
    <dbReference type="NCBI Taxonomy" id="642492"/>
    <lineage>
        <taxon>Bacteria</taxon>
        <taxon>Bacillati</taxon>
        <taxon>Bacillota</taxon>
        <taxon>Clostridia</taxon>
        <taxon>Lachnospirales</taxon>
        <taxon>Cellulosilyticaceae</taxon>
        <taxon>Cellulosilyticum</taxon>
    </lineage>
</organism>
<evidence type="ECO:0000259" key="1">
    <source>
        <dbReference type="SMART" id="SM00421"/>
    </source>
</evidence>
<gene>
    <name evidence="2" type="ordered locus">Clole_4215</name>
</gene>
<dbReference type="Pfam" id="PF09860">
    <property type="entry name" value="DUF2087"/>
    <property type="match status" value="1"/>
</dbReference>
<dbReference type="RefSeq" id="WP_013659158.1">
    <property type="nucleotide sequence ID" value="NC_015275.1"/>
</dbReference>
<dbReference type="SUPFAM" id="SSF46894">
    <property type="entry name" value="C-terminal effector domain of the bipartite response regulators"/>
    <property type="match status" value="1"/>
</dbReference>
<dbReference type="InterPro" id="IPR000792">
    <property type="entry name" value="Tscrpt_reg_LuxR_C"/>
</dbReference>
<dbReference type="InterPro" id="IPR016032">
    <property type="entry name" value="Sig_transdc_resp-reg_C-effctor"/>
</dbReference>
<dbReference type="EMBL" id="CP002582">
    <property type="protein sequence ID" value="ADZ85887.1"/>
    <property type="molecule type" value="Genomic_DNA"/>
</dbReference>
<dbReference type="Pfam" id="PF00196">
    <property type="entry name" value="GerE"/>
    <property type="match status" value="1"/>
</dbReference>
<dbReference type="InterPro" id="IPR036388">
    <property type="entry name" value="WH-like_DNA-bd_sf"/>
</dbReference>
<evidence type="ECO:0000313" key="3">
    <source>
        <dbReference type="Proteomes" id="UP000008467"/>
    </source>
</evidence>
<dbReference type="PRINTS" id="PR00038">
    <property type="entry name" value="HTHLUXR"/>
</dbReference>
<sequence>MQLEIALFENASNEELLRGYKEGDQGYTCLLCGQYFSKGEIYSIHGKLFDAQKAVLLHIQEVHHSVLAYLLKMSPNTMGLSELQLELINLFASGLSDKEIANYLGVAGSTIRNHRYKLREKEKQAKVFLTVMTLLGEKQNTGHSSWDVCSNQEGYIYTINQNLGMPDRDKRKILENHITPSGRLRSYPNTEKARKVILEYITEHFSKGEKYEDVEVNRLLMNIYIDYSLLKRELLEYGFLSRTEKGGIYWVKGA</sequence>
<keyword evidence="3" id="KW-1185">Reference proteome</keyword>
<evidence type="ECO:0000313" key="2">
    <source>
        <dbReference type="EMBL" id="ADZ85887.1"/>
    </source>
</evidence>
<dbReference type="KEGG" id="cle:Clole_4215"/>
<dbReference type="GO" id="GO:0003677">
    <property type="term" value="F:DNA binding"/>
    <property type="evidence" value="ECO:0007669"/>
    <property type="project" value="InterPro"/>
</dbReference>
<dbReference type="GO" id="GO:0006355">
    <property type="term" value="P:regulation of DNA-templated transcription"/>
    <property type="evidence" value="ECO:0007669"/>
    <property type="project" value="InterPro"/>
</dbReference>
<reference evidence="2 3" key="1">
    <citation type="journal article" date="2011" name="J. Bacteriol.">
        <title>Complete genome sequence of the cellulose-degrading bacterium Cellulosilyticum lentocellum.</title>
        <authorList>
            <consortium name="US DOE Joint Genome Institute"/>
            <person name="Miller D.A."/>
            <person name="Suen G."/>
            <person name="Bruce D."/>
            <person name="Copeland A."/>
            <person name="Cheng J.F."/>
            <person name="Detter C."/>
            <person name="Goodwin L.A."/>
            <person name="Han C.S."/>
            <person name="Hauser L.J."/>
            <person name="Land M.L."/>
            <person name="Lapidus A."/>
            <person name="Lucas S."/>
            <person name="Meincke L."/>
            <person name="Pitluck S."/>
            <person name="Tapia R."/>
            <person name="Teshima H."/>
            <person name="Woyke T."/>
            <person name="Fox B.G."/>
            <person name="Angert E.R."/>
            <person name="Currie C.R."/>
        </authorList>
    </citation>
    <scope>NUCLEOTIDE SEQUENCE [LARGE SCALE GENOMIC DNA]</scope>
    <source>
        <strain evidence="3">ATCC 49066 / DSM 5427 / NCIMB 11756 / RHM5</strain>
    </source>
</reference>
<dbReference type="Proteomes" id="UP000008467">
    <property type="component" value="Chromosome"/>
</dbReference>
<protein>
    <submittedName>
        <fullName evidence="2">Transcriptional regulator, LuxR family</fullName>
    </submittedName>
</protein>
<accession>F2JMX2</accession>
<proteinExistence type="predicted"/>
<dbReference type="InterPro" id="IPR018656">
    <property type="entry name" value="DUF2087"/>
</dbReference>
<feature type="domain" description="HTH luxR-type" evidence="1">
    <location>
        <begin position="77"/>
        <end position="133"/>
    </location>
</feature>
<dbReference type="HOGENOM" id="CLU_096125_0_0_9"/>
<dbReference type="STRING" id="642492.Clole_4215"/>
<dbReference type="Gene3D" id="1.10.10.10">
    <property type="entry name" value="Winged helix-like DNA-binding domain superfamily/Winged helix DNA-binding domain"/>
    <property type="match status" value="1"/>
</dbReference>
<dbReference type="SMART" id="SM00421">
    <property type="entry name" value="HTH_LUXR"/>
    <property type="match status" value="1"/>
</dbReference>